<keyword evidence="1" id="KW-0472">Membrane</keyword>
<dbReference type="GeneID" id="95516489"/>
<keyword evidence="1" id="KW-0812">Transmembrane</keyword>
<keyword evidence="1" id="KW-1133">Transmembrane helix</keyword>
<feature type="transmembrane region" description="Helical" evidence="1">
    <location>
        <begin position="6"/>
        <end position="24"/>
    </location>
</feature>
<dbReference type="AlphaFoldDB" id="A0A1H5HIK6"/>
<evidence type="ECO:0000313" key="3">
    <source>
        <dbReference type="EMBL" id="SEE27813.1"/>
    </source>
</evidence>
<name>A0A1H5HIK6_9ACTN</name>
<dbReference type="InterPro" id="IPR021994">
    <property type="entry name" value="DUF3592"/>
</dbReference>
<dbReference type="Proteomes" id="UP000182375">
    <property type="component" value="Unassembled WGS sequence"/>
</dbReference>
<gene>
    <name evidence="3" type="ORF">SAMN04490357_7510</name>
</gene>
<feature type="domain" description="DUF3592" evidence="2">
    <location>
        <begin position="44"/>
        <end position="109"/>
    </location>
</feature>
<sequence>MELLFYVIPSIMIAPLVAGITVALRRSSQIGQAWDGGVTAQARCLRSYTTTSGDGHSSFATTLHHVYEFITQDGRVIRFEEANGPSTVVEGALVTVHYLPDRPEQATAHAPARGKLAAGTGCILAFYGVGLAFCVAFIFVVHLLFDAADALLR</sequence>
<dbReference type="STRING" id="67331.SAMN04490357_7510"/>
<dbReference type="RefSeq" id="WP_074995830.1">
    <property type="nucleotide sequence ID" value="NZ_FNTD01000004.1"/>
</dbReference>
<dbReference type="EMBL" id="FNTD01000004">
    <property type="protein sequence ID" value="SEE27813.1"/>
    <property type="molecule type" value="Genomic_DNA"/>
</dbReference>
<dbReference type="Pfam" id="PF12158">
    <property type="entry name" value="DUF3592"/>
    <property type="match status" value="1"/>
</dbReference>
<protein>
    <recommendedName>
        <fullName evidence="2">DUF3592 domain-containing protein</fullName>
    </recommendedName>
</protein>
<feature type="transmembrane region" description="Helical" evidence="1">
    <location>
        <begin position="123"/>
        <end position="145"/>
    </location>
</feature>
<evidence type="ECO:0000313" key="4">
    <source>
        <dbReference type="Proteomes" id="UP000182375"/>
    </source>
</evidence>
<evidence type="ECO:0000259" key="2">
    <source>
        <dbReference type="Pfam" id="PF12158"/>
    </source>
</evidence>
<organism evidence="3 4">
    <name type="scientific">Streptomyces misionensis</name>
    <dbReference type="NCBI Taxonomy" id="67331"/>
    <lineage>
        <taxon>Bacteria</taxon>
        <taxon>Bacillati</taxon>
        <taxon>Actinomycetota</taxon>
        <taxon>Actinomycetes</taxon>
        <taxon>Kitasatosporales</taxon>
        <taxon>Streptomycetaceae</taxon>
        <taxon>Streptomyces</taxon>
    </lineage>
</organism>
<evidence type="ECO:0000256" key="1">
    <source>
        <dbReference type="SAM" id="Phobius"/>
    </source>
</evidence>
<accession>A0A1H5HIK6</accession>
<proteinExistence type="predicted"/>
<reference evidence="3 4" key="1">
    <citation type="submission" date="2016-10" db="EMBL/GenBank/DDBJ databases">
        <authorList>
            <person name="de Groot N.N."/>
        </authorList>
    </citation>
    <scope>NUCLEOTIDE SEQUENCE [LARGE SCALE GENOMIC DNA]</scope>
    <source>
        <strain evidence="3 4">DSM 40306</strain>
    </source>
</reference>